<dbReference type="EMBL" id="LQWY01000044">
    <property type="protein sequence ID" value="OAH60259.1"/>
    <property type="molecule type" value="Genomic_DNA"/>
</dbReference>
<dbReference type="InterPro" id="IPR038247">
    <property type="entry name" value="Jag_N_dom_sf"/>
</dbReference>
<evidence type="ECO:0000313" key="2">
    <source>
        <dbReference type="EMBL" id="OAH60259.1"/>
    </source>
</evidence>
<organism evidence="2 3">
    <name type="scientific">Domibacillus aminovorans</name>
    <dbReference type="NCBI Taxonomy" id="29332"/>
    <lineage>
        <taxon>Bacteria</taxon>
        <taxon>Bacillati</taxon>
        <taxon>Bacillota</taxon>
        <taxon>Bacilli</taxon>
        <taxon>Bacillales</taxon>
        <taxon>Bacillaceae</taxon>
        <taxon>Domibacillus</taxon>
    </lineage>
</organism>
<name>A0A177L3J3_9BACI</name>
<gene>
    <name evidence="2" type="ORF">AWH49_17480</name>
</gene>
<keyword evidence="3" id="KW-1185">Reference proteome</keyword>
<dbReference type="Proteomes" id="UP000076935">
    <property type="component" value="Unassembled WGS sequence"/>
</dbReference>
<dbReference type="InterPro" id="IPR046866">
    <property type="entry name" value="FapA_N"/>
</dbReference>
<dbReference type="Pfam" id="PF20250">
    <property type="entry name" value="FapA_N"/>
    <property type="match status" value="1"/>
</dbReference>
<dbReference type="RefSeq" id="WP_063966268.1">
    <property type="nucleotide sequence ID" value="NZ_LQWY01000044.1"/>
</dbReference>
<dbReference type="PANTHER" id="PTHR38032">
    <property type="entry name" value="POLYMERASE-RELATED"/>
    <property type="match status" value="1"/>
</dbReference>
<evidence type="ECO:0000313" key="3">
    <source>
        <dbReference type="Proteomes" id="UP000076935"/>
    </source>
</evidence>
<evidence type="ECO:0000259" key="1">
    <source>
        <dbReference type="SMART" id="SM01245"/>
    </source>
</evidence>
<dbReference type="Pfam" id="PF03961">
    <property type="entry name" value="FapA"/>
    <property type="match status" value="1"/>
</dbReference>
<accession>A0A177L3J3</accession>
<comment type="caution">
    <text evidence="2">The sequence shown here is derived from an EMBL/GenBank/DDBJ whole genome shotgun (WGS) entry which is preliminary data.</text>
</comment>
<sequence>MQYIVGCCGERGFDVQSVLNSFRDHVVIVNKEGIIVAVNEEWEVFAKGVNEVEPSIQTKGETIEAAVNKALALLGATINEVNVTVLSRPAKSLFGLKKHPAEVLVIKKAVPLIKMEQKKPFNIDESIDLPLDDREDEQHLKRDQSNTDEQVLLKKEGPCVFVQNGRVLVHSEGDRYPFIEPTDNVRVIVNGRQIEERTTVTPLDNILVHVTDEVSASKMDIQLIEQDMLAVLSYEPGKRINRYLNDMQPALTLRIEAEEEVLESNDIEVKKVMKRLQELNVTHGILRHTIVDACRNPSSKDYIIAKGTYPTEGLNGDVHVLVREPDEMSWDEVEKVDYREKNIFVNVEEGEMIAEVISSVPGMAGTDLLGKPILPKAVKDVTVRPGKNVIVTDKKIIALKGGRPQLEWRGMLFKADVMEELVHSKDVDLDSGNIHFQGDVRVLGNVQESMTVESGGNIFVKGTVSKAHLESGHSVTVKSNVFSSTISAGKSNIVIDELVAQAKEILYYLDHMMLAIKQLIMVRREKENALQVGELHSVIRLLLERKYTDFRGILLRFVKNVNEHQPILEKEWMTSSARLHSMFIALSKEQINKVAAIKELTDELRQLYELYSIPVEPSCQLTVPYAINSSLYSSGDLVVSGQGIYHCRVRTGNDVFIRGVCRGGEIVAGHNVTIDEVGSEAGSKTRIHVPENGIIKMNTVFEDTTIQIGSRVHTFAVAAYHVNAQLEQNGAISLY</sequence>
<dbReference type="InterPro" id="IPR046865">
    <property type="entry name" value="FapA_b_solenoid"/>
</dbReference>
<dbReference type="PANTHER" id="PTHR38032:SF1">
    <property type="entry name" value="RNA-BINDING PROTEIN KHPB N-TERMINAL DOMAIN-CONTAINING PROTEIN"/>
    <property type="match status" value="1"/>
</dbReference>
<feature type="domain" description="RNA-binding protein KhpB N-terminal" evidence="1">
    <location>
        <begin position="57"/>
        <end position="108"/>
    </location>
</feature>
<dbReference type="InterPro" id="IPR005646">
    <property type="entry name" value="FapA"/>
</dbReference>
<dbReference type="Gene3D" id="3.30.30.80">
    <property type="entry name" value="probable RNA-binding protein from clostridium symbiosum atcc 14940"/>
    <property type="match status" value="1"/>
</dbReference>
<protein>
    <recommendedName>
        <fullName evidence="1">RNA-binding protein KhpB N-terminal domain-containing protein</fullName>
    </recommendedName>
</protein>
<dbReference type="Pfam" id="PF14804">
    <property type="entry name" value="Jag_N"/>
    <property type="match status" value="1"/>
</dbReference>
<reference evidence="2 3" key="1">
    <citation type="submission" date="2016-01" db="EMBL/GenBank/DDBJ databases">
        <title>Investigation of taxonomic status of Bacillus aminovorans.</title>
        <authorList>
            <person name="Verma A."/>
            <person name="Pal Y."/>
            <person name="Krishnamurthi S."/>
        </authorList>
    </citation>
    <scope>NUCLEOTIDE SEQUENCE [LARGE SCALE GENOMIC DNA]</scope>
    <source>
        <strain evidence="2 3">DSM 1314</strain>
    </source>
</reference>
<dbReference type="InterPro" id="IPR032782">
    <property type="entry name" value="KhpB_N"/>
</dbReference>
<dbReference type="AlphaFoldDB" id="A0A177L3J3"/>
<proteinExistence type="predicted"/>
<dbReference type="SMART" id="SM01245">
    <property type="entry name" value="Jag_N"/>
    <property type="match status" value="1"/>
</dbReference>